<sequence>MQILLCTLLIFISQCQGFFKNSSLQLNTTTNRYNLTCISNFNDGDLFTNCEYCVYEFFSNGTDSTIYYDCIYLTNSYRRVTQRCTGFSDRSDIGYGLCSKLPFEYFDIDLLCICATDLCNENFTTCRQSVDANPNLPSLSSSIPLLIKESSSITCQDTPVGILNSTYYCVRDSTPYINMTQCEEYVQNHTVLCMYLESNNGNYLTLVALPDEDYEYVLVDQIQFIQKMAVQSNVKQYYNETPNTFYIQWQETLEDNNYTIIYNKCYCMTNDCNVNLTACLQAKTPINKFYRNTSNILLVFILTVFIMMMNFLKLTLNY</sequence>
<accession>A0A814BTF0</accession>
<protein>
    <submittedName>
        <fullName evidence="3">Uncharacterized protein</fullName>
    </submittedName>
</protein>
<organism evidence="3 5">
    <name type="scientific">Rotaria sordida</name>
    <dbReference type="NCBI Taxonomy" id="392033"/>
    <lineage>
        <taxon>Eukaryota</taxon>
        <taxon>Metazoa</taxon>
        <taxon>Spiralia</taxon>
        <taxon>Gnathifera</taxon>
        <taxon>Rotifera</taxon>
        <taxon>Eurotatoria</taxon>
        <taxon>Bdelloidea</taxon>
        <taxon>Philodinida</taxon>
        <taxon>Philodinidae</taxon>
        <taxon>Rotaria</taxon>
    </lineage>
</organism>
<dbReference type="Proteomes" id="UP000663889">
    <property type="component" value="Unassembled WGS sequence"/>
</dbReference>
<dbReference type="Proteomes" id="UP000663882">
    <property type="component" value="Unassembled WGS sequence"/>
</dbReference>
<reference evidence="3" key="1">
    <citation type="submission" date="2021-02" db="EMBL/GenBank/DDBJ databases">
        <authorList>
            <person name="Nowell W R."/>
        </authorList>
    </citation>
    <scope>NUCLEOTIDE SEQUENCE</scope>
</reference>
<dbReference type="AlphaFoldDB" id="A0A814BTF0"/>
<keyword evidence="1" id="KW-0812">Transmembrane</keyword>
<evidence type="ECO:0000313" key="5">
    <source>
        <dbReference type="Proteomes" id="UP000663882"/>
    </source>
</evidence>
<feature type="chain" id="PRO_5036409870" evidence="2">
    <location>
        <begin position="18"/>
        <end position="318"/>
    </location>
</feature>
<gene>
    <name evidence="3" type="ORF">RFH988_LOCUS10515</name>
    <name evidence="4" type="ORF">SEV965_LOCUS10772</name>
</gene>
<dbReference type="EMBL" id="CAJNOO010000394">
    <property type="protein sequence ID" value="CAF0930558.1"/>
    <property type="molecule type" value="Genomic_DNA"/>
</dbReference>
<keyword evidence="1" id="KW-1133">Transmembrane helix</keyword>
<keyword evidence="1" id="KW-0472">Membrane</keyword>
<proteinExistence type="predicted"/>
<evidence type="ECO:0000313" key="3">
    <source>
        <dbReference type="EMBL" id="CAF0930558.1"/>
    </source>
</evidence>
<keyword evidence="2" id="KW-0732">Signal</keyword>
<comment type="caution">
    <text evidence="3">The sequence shown here is derived from an EMBL/GenBank/DDBJ whole genome shotgun (WGS) entry which is preliminary data.</text>
</comment>
<dbReference type="OrthoDB" id="10018900at2759"/>
<feature type="transmembrane region" description="Helical" evidence="1">
    <location>
        <begin position="296"/>
        <end position="316"/>
    </location>
</feature>
<evidence type="ECO:0000256" key="2">
    <source>
        <dbReference type="SAM" id="SignalP"/>
    </source>
</evidence>
<evidence type="ECO:0000313" key="4">
    <source>
        <dbReference type="EMBL" id="CAF1000774.1"/>
    </source>
</evidence>
<feature type="signal peptide" evidence="2">
    <location>
        <begin position="1"/>
        <end position="17"/>
    </location>
</feature>
<dbReference type="EMBL" id="CAJNOU010000449">
    <property type="protein sequence ID" value="CAF1000774.1"/>
    <property type="molecule type" value="Genomic_DNA"/>
</dbReference>
<evidence type="ECO:0000256" key="1">
    <source>
        <dbReference type="SAM" id="Phobius"/>
    </source>
</evidence>
<name>A0A814BTF0_9BILA</name>